<dbReference type="PROSITE" id="PS50045">
    <property type="entry name" value="SIGMA54_INTERACT_4"/>
    <property type="match status" value="1"/>
</dbReference>
<dbReference type="PANTHER" id="PTHR32071:SF21">
    <property type="entry name" value="TRANSCRIPTIONAL REGULATORY PROTEIN FLGR"/>
    <property type="match status" value="1"/>
</dbReference>
<keyword evidence="1" id="KW-0547">Nucleotide-binding</keyword>
<evidence type="ECO:0000256" key="1">
    <source>
        <dbReference type="ARBA" id="ARBA00022741"/>
    </source>
</evidence>
<evidence type="ECO:0000256" key="3">
    <source>
        <dbReference type="ARBA" id="ARBA00023015"/>
    </source>
</evidence>
<feature type="domain" description="Sigma-54 factor interaction" evidence="6">
    <location>
        <begin position="28"/>
        <end position="256"/>
    </location>
</feature>
<dbReference type="GO" id="GO:0006355">
    <property type="term" value="P:regulation of DNA-templated transcription"/>
    <property type="evidence" value="ECO:0007669"/>
    <property type="project" value="InterPro"/>
</dbReference>
<keyword evidence="2" id="KW-0067">ATP-binding</keyword>
<dbReference type="InterPro" id="IPR058031">
    <property type="entry name" value="AAA_lid_NorR"/>
</dbReference>
<evidence type="ECO:0000256" key="5">
    <source>
        <dbReference type="ARBA" id="ARBA00023163"/>
    </source>
</evidence>
<dbReference type="InterPro" id="IPR025943">
    <property type="entry name" value="Sigma_54_int_dom_ATP-bd_2"/>
</dbReference>
<dbReference type="Gene3D" id="1.10.8.60">
    <property type="match status" value="1"/>
</dbReference>
<keyword evidence="5" id="KW-0804">Transcription</keyword>
<dbReference type="Pfam" id="PF00158">
    <property type="entry name" value="Sigma54_activat"/>
    <property type="match status" value="1"/>
</dbReference>
<evidence type="ECO:0000256" key="4">
    <source>
        <dbReference type="ARBA" id="ARBA00023125"/>
    </source>
</evidence>
<dbReference type="SMART" id="SM00382">
    <property type="entry name" value="AAA"/>
    <property type="match status" value="1"/>
</dbReference>
<dbReference type="Proteomes" id="UP000566995">
    <property type="component" value="Unassembled WGS sequence"/>
</dbReference>
<dbReference type="PROSITE" id="PS00675">
    <property type="entry name" value="SIGMA54_INTERACT_1"/>
    <property type="match status" value="1"/>
</dbReference>
<comment type="caution">
    <text evidence="7">The sequence shown here is derived from an EMBL/GenBank/DDBJ whole genome shotgun (WGS) entry which is preliminary data.</text>
</comment>
<accession>A0A7W7P209</accession>
<organism evidence="7 8">
    <name type="scientific">Pseudomonas nitroreducens</name>
    <dbReference type="NCBI Taxonomy" id="46680"/>
    <lineage>
        <taxon>Bacteria</taxon>
        <taxon>Pseudomonadati</taxon>
        <taxon>Pseudomonadota</taxon>
        <taxon>Gammaproteobacteria</taxon>
        <taxon>Pseudomonadales</taxon>
        <taxon>Pseudomonadaceae</taxon>
        <taxon>Pseudomonas</taxon>
    </lineage>
</organism>
<name>A0A7W7P209_PSENT</name>
<dbReference type="RefSeq" id="WP_184592097.1">
    <property type="nucleotide sequence ID" value="NZ_JACHLI010000016.1"/>
</dbReference>
<proteinExistence type="predicted"/>
<dbReference type="PROSITE" id="PS00688">
    <property type="entry name" value="SIGMA54_INTERACT_3"/>
    <property type="match status" value="1"/>
</dbReference>
<dbReference type="GO" id="GO:0005524">
    <property type="term" value="F:ATP binding"/>
    <property type="evidence" value="ECO:0007669"/>
    <property type="project" value="UniProtKB-KW"/>
</dbReference>
<dbReference type="FunFam" id="3.40.50.300:FF:000006">
    <property type="entry name" value="DNA-binding transcriptional regulator NtrC"/>
    <property type="match status" value="1"/>
</dbReference>
<dbReference type="InterPro" id="IPR025944">
    <property type="entry name" value="Sigma_54_int_dom_CS"/>
</dbReference>
<dbReference type="InterPro" id="IPR002078">
    <property type="entry name" value="Sigma_54_int"/>
</dbReference>
<dbReference type="Gene3D" id="3.40.50.300">
    <property type="entry name" value="P-loop containing nucleotide triphosphate hydrolases"/>
    <property type="match status" value="1"/>
</dbReference>
<evidence type="ECO:0000313" key="8">
    <source>
        <dbReference type="Proteomes" id="UP000566995"/>
    </source>
</evidence>
<dbReference type="InterPro" id="IPR027417">
    <property type="entry name" value="P-loop_NTPase"/>
</dbReference>
<evidence type="ECO:0000259" key="6">
    <source>
        <dbReference type="PROSITE" id="PS50045"/>
    </source>
</evidence>
<dbReference type="AlphaFoldDB" id="A0A7W7P209"/>
<evidence type="ECO:0000256" key="2">
    <source>
        <dbReference type="ARBA" id="ARBA00022840"/>
    </source>
</evidence>
<dbReference type="PROSITE" id="PS00676">
    <property type="entry name" value="SIGMA54_INTERACT_2"/>
    <property type="match status" value="1"/>
</dbReference>
<dbReference type="PANTHER" id="PTHR32071">
    <property type="entry name" value="TRANSCRIPTIONAL REGULATORY PROTEIN"/>
    <property type="match status" value="1"/>
</dbReference>
<dbReference type="CDD" id="cd00009">
    <property type="entry name" value="AAA"/>
    <property type="match status" value="1"/>
</dbReference>
<reference evidence="7 8" key="1">
    <citation type="submission" date="2020-08" db="EMBL/GenBank/DDBJ databases">
        <title>Functional genomics of gut bacteria from endangered species of beetles.</title>
        <authorList>
            <person name="Carlos-Shanley C."/>
        </authorList>
    </citation>
    <scope>NUCLEOTIDE SEQUENCE [LARGE SCALE GENOMIC DNA]</scope>
    <source>
        <strain evidence="7 8">S00179</strain>
    </source>
</reference>
<gene>
    <name evidence="7" type="ORF">HNP46_003932</name>
</gene>
<protein>
    <submittedName>
        <fullName evidence="7">Transcriptional regulator with AAA-type ATPase domain</fullName>
    </submittedName>
</protein>
<dbReference type="GO" id="GO:0003677">
    <property type="term" value="F:DNA binding"/>
    <property type="evidence" value="ECO:0007669"/>
    <property type="project" value="UniProtKB-KW"/>
</dbReference>
<dbReference type="InterPro" id="IPR025662">
    <property type="entry name" value="Sigma_54_int_dom_ATP-bd_1"/>
</dbReference>
<dbReference type="InterPro" id="IPR003593">
    <property type="entry name" value="AAA+_ATPase"/>
</dbReference>
<dbReference type="SUPFAM" id="SSF52540">
    <property type="entry name" value="P-loop containing nucleoside triphosphate hydrolases"/>
    <property type="match status" value="1"/>
</dbReference>
<sequence length="319" mass="34474">MNAPHAPLPLLTFPDADKSPLSIRAKALVFFDPRSHAVRDEVERLAPLPQPVLIHGETGTGKELLARHIHRASERPGLFVAVSCSALSRNYADAELFGYAPGAHNGPVGSRAGWFGSANGGTLYLDEIADLPLSLQQKLLRVLQEREVLRVGAREPVPVDVRLVAATSIDLGQAVKAGKFLEGLQQYLHDGNLTLPPLRERIGDIQPLAEYFLGVHAQRLELPVPQIASDTQRALEGYSWPGNIRELENVIHFALLVSPDEEIRPEHLNFSGGVAGSGGLAGAGGVAEVSVEALERLAHQPGVEAQLRALLQRLEHERG</sequence>
<dbReference type="EMBL" id="JACHLI010000016">
    <property type="protein sequence ID" value="MBB4865056.1"/>
    <property type="molecule type" value="Genomic_DNA"/>
</dbReference>
<keyword evidence="3" id="KW-0805">Transcription regulation</keyword>
<dbReference type="Pfam" id="PF25601">
    <property type="entry name" value="AAA_lid_14"/>
    <property type="match status" value="1"/>
</dbReference>
<keyword evidence="4" id="KW-0238">DNA-binding</keyword>
<evidence type="ECO:0000313" key="7">
    <source>
        <dbReference type="EMBL" id="MBB4865056.1"/>
    </source>
</evidence>